<evidence type="ECO:0000313" key="9">
    <source>
        <dbReference type="Proteomes" id="UP000239990"/>
    </source>
</evidence>
<evidence type="ECO:0000256" key="2">
    <source>
        <dbReference type="ARBA" id="ARBA00022898"/>
    </source>
</evidence>
<feature type="domain" description="HTH gntR-type" evidence="7">
    <location>
        <begin position="26"/>
        <end position="93"/>
    </location>
</feature>
<dbReference type="InterPro" id="IPR000524">
    <property type="entry name" value="Tscrpt_reg_HTH_GntR"/>
</dbReference>
<dbReference type="OrthoDB" id="9804020at2"/>
<dbReference type="SMART" id="SM00345">
    <property type="entry name" value="HTH_GNTR"/>
    <property type="match status" value="1"/>
</dbReference>
<evidence type="ECO:0000256" key="1">
    <source>
        <dbReference type="ARBA" id="ARBA00005384"/>
    </source>
</evidence>
<dbReference type="InterPro" id="IPR004839">
    <property type="entry name" value="Aminotransferase_I/II_large"/>
</dbReference>
<dbReference type="InterPro" id="IPR015424">
    <property type="entry name" value="PyrdxlP-dep_Trfase"/>
</dbReference>
<dbReference type="PROSITE" id="PS50949">
    <property type="entry name" value="HTH_GNTR"/>
    <property type="match status" value="1"/>
</dbReference>
<dbReference type="InterPro" id="IPR051446">
    <property type="entry name" value="HTH_trans_reg/aminotransferase"/>
</dbReference>
<reference evidence="8 9" key="1">
    <citation type="submission" date="2018-02" db="EMBL/GenBank/DDBJ databases">
        <title>Draft Genome of Achromobacter spanius stain 6.</title>
        <authorList>
            <person name="Gunasekera T.S."/>
            <person name="Radwan O."/>
            <person name="Ruiz O.N."/>
        </authorList>
    </citation>
    <scope>NUCLEOTIDE SEQUENCE [LARGE SCALE GENOMIC DNA]</scope>
    <source>
        <strain evidence="8 9">6</strain>
    </source>
</reference>
<keyword evidence="4 8" id="KW-0238">DNA-binding</keyword>
<dbReference type="Pfam" id="PF00155">
    <property type="entry name" value="Aminotran_1_2"/>
    <property type="match status" value="1"/>
</dbReference>
<dbReference type="PRINTS" id="PR00035">
    <property type="entry name" value="HTHGNTR"/>
</dbReference>
<evidence type="ECO:0000256" key="6">
    <source>
        <dbReference type="SAM" id="MobiDB-lite"/>
    </source>
</evidence>
<comment type="caution">
    <text evidence="8">The sequence shown here is derived from an EMBL/GenBank/DDBJ whole genome shotgun (WGS) entry which is preliminary data.</text>
</comment>
<dbReference type="AlphaFoldDB" id="A0A2S5GK58"/>
<dbReference type="InterPro" id="IPR036388">
    <property type="entry name" value="WH-like_DNA-bd_sf"/>
</dbReference>
<dbReference type="InterPro" id="IPR015421">
    <property type="entry name" value="PyrdxlP-dep_Trfase_major"/>
</dbReference>
<dbReference type="GO" id="GO:0003700">
    <property type="term" value="F:DNA-binding transcription factor activity"/>
    <property type="evidence" value="ECO:0007669"/>
    <property type="project" value="InterPro"/>
</dbReference>
<dbReference type="CDD" id="cd07377">
    <property type="entry name" value="WHTH_GntR"/>
    <property type="match status" value="1"/>
</dbReference>
<evidence type="ECO:0000256" key="4">
    <source>
        <dbReference type="ARBA" id="ARBA00023125"/>
    </source>
</evidence>
<protein>
    <submittedName>
        <fullName evidence="8">DNA-binding protein</fullName>
    </submittedName>
</protein>
<keyword evidence="5" id="KW-0804">Transcription</keyword>
<dbReference type="GO" id="GO:0030170">
    <property type="term" value="F:pyridoxal phosphate binding"/>
    <property type="evidence" value="ECO:0007669"/>
    <property type="project" value="InterPro"/>
</dbReference>
<evidence type="ECO:0000259" key="7">
    <source>
        <dbReference type="PROSITE" id="PS50949"/>
    </source>
</evidence>
<dbReference type="Pfam" id="PF00392">
    <property type="entry name" value="GntR"/>
    <property type="match status" value="1"/>
</dbReference>
<accession>A0A2S5GK58</accession>
<keyword evidence="2" id="KW-0663">Pyridoxal phosphate</keyword>
<keyword evidence="3" id="KW-0805">Transcription regulation</keyword>
<gene>
    <name evidence="8" type="ORF">C4E15_25355</name>
</gene>
<dbReference type="SUPFAM" id="SSF53383">
    <property type="entry name" value="PLP-dependent transferases"/>
    <property type="match status" value="1"/>
</dbReference>
<feature type="region of interest" description="Disordered" evidence="6">
    <location>
        <begin position="1"/>
        <end position="27"/>
    </location>
</feature>
<comment type="similarity">
    <text evidence="1">In the C-terminal section; belongs to the class-I pyridoxal-phosphate-dependent aminotransferase family.</text>
</comment>
<dbReference type="InterPro" id="IPR036390">
    <property type="entry name" value="WH_DNA-bd_sf"/>
</dbReference>
<dbReference type="SUPFAM" id="SSF46785">
    <property type="entry name" value="Winged helix' DNA-binding domain"/>
    <property type="match status" value="1"/>
</dbReference>
<evidence type="ECO:0000256" key="5">
    <source>
        <dbReference type="ARBA" id="ARBA00023163"/>
    </source>
</evidence>
<dbReference type="Gene3D" id="1.10.10.10">
    <property type="entry name" value="Winged helix-like DNA-binding domain superfamily/Winged helix DNA-binding domain"/>
    <property type="match status" value="1"/>
</dbReference>
<dbReference type="CDD" id="cd00609">
    <property type="entry name" value="AAT_like"/>
    <property type="match status" value="1"/>
</dbReference>
<dbReference type="GO" id="GO:0003677">
    <property type="term" value="F:DNA binding"/>
    <property type="evidence" value="ECO:0007669"/>
    <property type="project" value="UniProtKB-KW"/>
</dbReference>
<dbReference type="Proteomes" id="UP000239990">
    <property type="component" value="Unassembled WGS sequence"/>
</dbReference>
<name>A0A2S5GK58_9BURK</name>
<proteinExistence type="inferred from homology"/>
<evidence type="ECO:0000256" key="3">
    <source>
        <dbReference type="ARBA" id="ARBA00023015"/>
    </source>
</evidence>
<dbReference type="PANTHER" id="PTHR46577">
    <property type="entry name" value="HTH-TYPE TRANSCRIPTIONAL REGULATORY PROTEIN GABR"/>
    <property type="match status" value="1"/>
</dbReference>
<dbReference type="Gene3D" id="3.40.640.10">
    <property type="entry name" value="Type I PLP-dependent aspartate aminotransferase-like (Major domain)"/>
    <property type="match status" value="1"/>
</dbReference>
<dbReference type="EMBL" id="PREU01000015">
    <property type="protein sequence ID" value="PPA73358.1"/>
    <property type="molecule type" value="Genomic_DNA"/>
</dbReference>
<organism evidence="8 9">
    <name type="scientific">Achromobacter spanius</name>
    <dbReference type="NCBI Taxonomy" id="217203"/>
    <lineage>
        <taxon>Bacteria</taxon>
        <taxon>Pseudomonadati</taxon>
        <taxon>Pseudomonadota</taxon>
        <taxon>Betaproteobacteria</taxon>
        <taxon>Burkholderiales</taxon>
        <taxon>Alcaligenaceae</taxon>
        <taxon>Achromobacter</taxon>
    </lineage>
</organism>
<evidence type="ECO:0000313" key="8">
    <source>
        <dbReference type="EMBL" id="PPA73358.1"/>
    </source>
</evidence>
<sequence length="540" mass="57174">MQTPSRSLPAHTALLSSPLARGPGAPPRQRQLIQRLKQAILAGQLPAGGKLPSSRALSEELEISRNTVLIAYEQLTAEGYVIADRQGTRVAPLSAAPWALAARAAGQTAAADPRASGAGVTNGATNSATASATASAMNSATASAAATATIDATMAPTATATRLSRIVATRGAADSSLPMTPGTPALTQFPMNAWRRAQDRALQAAPATTLGYGHPTGEPALREAIAQYLRVSRGVHCDASRIIITEGAQGALALCVQLLTNPGDTAWLEEPGYRGAKSAFHGGDLNVVAMRVDADGIVIPDDAWRTHPPRLIQTTPTHQYPTGAVLSVARRLDLLERAGRAGAWIIEDDYDSEFRHQGDPIAAMQGLLPNAPVLYVGTFSKTLFPALRLGFLVLPEALAQTALPSVIEMLRGGHRLEQLTLAAFIDNGQFSRHLGRMRRLYRERQSALRDALATHFKGDHEVLGGHSGLHLTVRLPPDCPDQAIVALARQVGMNPSALSTFAMAPRAEDNGLVIGYGNTSADRFPALVKRLGELARQARR</sequence>
<dbReference type="PANTHER" id="PTHR46577:SF1">
    <property type="entry name" value="HTH-TYPE TRANSCRIPTIONAL REGULATORY PROTEIN GABR"/>
    <property type="match status" value="1"/>
</dbReference>
<dbReference type="RefSeq" id="WP_104145360.1">
    <property type="nucleotide sequence ID" value="NZ_PREU01000015.1"/>
</dbReference>